<dbReference type="GO" id="GO:0004165">
    <property type="term" value="F:delta(3)-delta(2)-enoyl-CoA isomerase activity"/>
    <property type="evidence" value="ECO:0007669"/>
    <property type="project" value="UniProtKB-ARBA"/>
</dbReference>
<dbReference type="OrthoDB" id="448450at2759"/>
<keyword evidence="2" id="KW-0576">Peroxisome</keyword>
<dbReference type="GO" id="GO:0005782">
    <property type="term" value="C:peroxisomal matrix"/>
    <property type="evidence" value="ECO:0007669"/>
    <property type="project" value="TreeGrafter"/>
</dbReference>
<dbReference type="PANTHER" id="PTHR43684">
    <property type="match status" value="1"/>
</dbReference>
<evidence type="ECO:0000313" key="5">
    <source>
        <dbReference type="Proteomes" id="UP000319731"/>
    </source>
</evidence>
<dbReference type="PANTHER" id="PTHR43684:SF1">
    <property type="entry name" value="ENOYL-COA DELTA ISOMERASE 2"/>
    <property type="match status" value="1"/>
</dbReference>
<organism evidence="4 5">
    <name type="scientific">Synchytrium microbalum</name>
    <dbReference type="NCBI Taxonomy" id="1806994"/>
    <lineage>
        <taxon>Eukaryota</taxon>
        <taxon>Fungi</taxon>
        <taxon>Fungi incertae sedis</taxon>
        <taxon>Chytridiomycota</taxon>
        <taxon>Chytridiomycota incertae sedis</taxon>
        <taxon>Chytridiomycetes</taxon>
        <taxon>Synchytriales</taxon>
        <taxon>Synchytriaceae</taxon>
        <taxon>Synchytrium</taxon>
    </lineage>
</organism>
<dbReference type="CDD" id="cd06558">
    <property type="entry name" value="crotonase-like"/>
    <property type="match status" value="1"/>
</dbReference>
<evidence type="ECO:0000313" key="4">
    <source>
        <dbReference type="EMBL" id="TPX30702.1"/>
    </source>
</evidence>
<dbReference type="InterPro" id="IPR029045">
    <property type="entry name" value="ClpP/crotonase-like_dom_sf"/>
</dbReference>
<dbReference type="Gene3D" id="3.90.226.10">
    <property type="entry name" value="2-enoyl-CoA Hydratase, Chain A, domain 1"/>
    <property type="match status" value="1"/>
</dbReference>
<proteinExistence type="predicted"/>
<dbReference type="AlphaFoldDB" id="A0A507BSS6"/>
<dbReference type="GeneID" id="42007021"/>
<name>A0A507BSS6_9FUNG</name>
<dbReference type="Gene3D" id="1.10.12.10">
    <property type="entry name" value="Lyase 2-enoyl-coa Hydratase, Chain A, domain 2"/>
    <property type="match status" value="1"/>
</dbReference>
<evidence type="ECO:0000256" key="2">
    <source>
        <dbReference type="ARBA" id="ARBA00023140"/>
    </source>
</evidence>
<dbReference type="STRING" id="1806994.A0A507BSS6"/>
<dbReference type="InterPro" id="IPR051053">
    <property type="entry name" value="ECH/Chromodomain_protein"/>
</dbReference>
<dbReference type="RefSeq" id="XP_031022307.1">
    <property type="nucleotide sequence ID" value="XM_031171724.1"/>
</dbReference>
<gene>
    <name evidence="4" type="ORF">SmJEL517_g05798</name>
</gene>
<reference evidence="4 5" key="1">
    <citation type="journal article" date="2019" name="Sci. Rep.">
        <title>Comparative genomics of chytrid fungi reveal insights into the obligate biotrophic and pathogenic lifestyle of Synchytrium endobioticum.</title>
        <authorList>
            <person name="van de Vossenberg B.T.L.H."/>
            <person name="Warris S."/>
            <person name="Nguyen H.D.T."/>
            <person name="van Gent-Pelzer M.P.E."/>
            <person name="Joly D.L."/>
            <person name="van de Geest H.C."/>
            <person name="Bonants P.J.M."/>
            <person name="Smith D.S."/>
            <person name="Levesque C.A."/>
            <person name="van der Lee T.A.J."/>
        </authorList>
    </citation>
    <scope>NUCLEOTIDE SEQUENCE [LARGE SCALE GENOMIC DNA]</scope>
    <source>
        <strain evidence="4 5">JEL517</strain>
    </source>
</reference>
<keyword evidence="5" id="KW-1185">Reference proteome</keyword>
<dbReference type="EMBL" id="QEAO01000059">
    <property type="protein sequence ID" value="TPX30702.1"/>
    <property type="molecule type" value="Genomic_DNA"/>
</dbReference>
<accession>A0A507BSS6</accession>
<sequence length="270" mass="28504">MAYTDVTISVAGGIGTITINRPESLNSLRAETYEQLRRALLECEADKNVVITTITGKGKFFSSGADVRGSRTPNPDPTKAYSEAISRVAAGPAAVTRAMIDHTKVLVVLLNGPVVGWPAGAIANADLIFAAESAYVYLPFTALALSAEAGSSAAYVQRMGVGAASEALLLGRRFTAKELVPLGFVNRAFPDASFKEETSKILADAVENLNPNSLRITKALIRDSLKPAVHQANDKEAHALVERTLSGEPAIQFAKKAASIGQKKKPAANL</sequence>
<evidence type="ECO:0000256" key="3">
    <source>
        <dbReference type="ARBA" id="ARBA00023235"/>
    </source>
</evidence>
<evidence type="ECO:0000256" key="1">
    <source>
        <dbReference type="ARBA" id="ARBA00004275"/>
    </source>
</evidence>
<dbReference type="InterPro" id="IPR014748">
    <property type="entry name" value="Enoyl-CoA_hydra_C"/>
</dbReference>
<keyword evidence="3" id="KW-0413">Isomerase</keyword>
<dbReference type="InterPro" id="IPR001753">
    <property type="entry name" value="Enoyl-CoA_hydra/iso"/>
</dbReference>
<dbReference type="SUPFAM" id="SSF52096">
    <property type="entry name" value="ClpP/crotonase"/>
    <property type="match status" value="1"/>
</dbReference>
<dbReference type="GO" id="GO:0006635">
    <property type="term" value="P:fatty acid beta-oxidation"/>
    <property type="evidence" value="ECO:0007669"/>
    <property type="project" value="TreeGrafter"/>
</dbReference>
<dbReference type="Pfam" id="PF00378">
    <property type="entry name" value="ECH_1"/>
    <property type="match status" value="1"/>
</dbReference>
<dbReference type="Proteomes" id="UP000319731">
    <property type="component" value="Unassembled WGS sequence"/>
</dbReference>
<comment type="subcellular location">
    <subcellularLocation>
        <location evidence="1">Peroxisome</location>
    </subcellularLocation>
</comment>
<comment type="caution">
    <text evidence="4">The sequence shown here is derived from an EMBL/GenBank/DDBJ whole genome shotgun (WGS) entry which is preliminary data.</text>
</comment>
<protein>
    <submittedName>
        <fullName evidence="4">Uncharacterized protein</fullName>
    </submittedName>
</protein>